<reference evidence="3" key="1">
    <citation type="journal article" date="2019" name="Int. J. Syst. Evol. Microbiol.">
        <title>The Global Catalogue of Microorganisms (GCM) 10K type strain sequencing project: providing services to taxonomists for standard genome sequencing and annotation.</title>
        <authorList>
            <consortium name="The Broad Institute Genomics Platform"/>
            <consortium name="The Broad Institute Genome Sequencing Center for Infectious Disease"/>
            <person name="Wu L."/>
            <person name="Ma J."/>
        </authorList>
    </citation>
    <scope>NUCLEOTIDE SEQUENCE [LARGE SCALE GENOMIC DNA]</scope>
    <source>
        <strain evidence="3">ZS-35-S2</strain>
    </source>
</reference>
<evidence type="ECO:0000313" key="2">
    <source>
        <dbReference type="EMBL" id="MFC6021708.1"/>
    </source>
</evidence>
<dbReference type="PROSITE" id="PS50075">
    <property type="entry name" value="CARRIER"/>
    <property type="match status" value="1"/>
</dbReference>
<protein>
    <submittedName>
        <fullName evidence="2">Acyl carrier protein</fullName>
    </submittedName>
</protein>
<evidence type="ECO:0000259" key="1">
    <source>
        <dbReference type="PROSITE" id="PS50075"/>
    </source>
</evidence>
<dbReference type="InterPro" id="IPR036736">
    <property type="entry name" value="ACP-like_sf"/>
</dbReference>
<name>A0ABW1KLJ8_9ACTN</name>
<feature type="domain" description="Carrier" evidence="1">
    <location>
        <begin position="6"/>
        <end position="84"/>
    </location>
</feature>
<keyword evidence="3" id="KW-1185">Reference proteome</keyword>
<dbReference type="RefSeq" id="WP_377430268.1">
    <property type="nucleotide sequence ID" value="NZ_JBHSPR010000053.1"/>
</dbReference>
<dbReference type="InterPro" id="IPR009081">
    <property type="entry name" value="PP-bd_ACP"/>
</dbReference>
<accession>A0ABW1KLJ8</accession>
<dbReference type="Pfam" id="PF00550">
    <property type="entry name" value="PP-binding"/>
    <property type="match status" value="1"/>
</dbReference>
<proteinExistence type="predicted"/>
<dbReference type="Gene3D" id="1.10.1200.10">
    <property type="entry name" value="ACP-like"/>
    <property type="match status" value="1"/>
</dbReference>
<organism evidence="2 3">
    <name type="scientific">Plantactinospora solaniradicis</name>
    <dbReference type="NCBI Taxonomy" id="1723736"/>
    <lineage>
        <taxon>Bacteria</taxon>
        <taxon>Bacillati</taxon>
        <taxon>Actinomycetota</taxon>
        <taxon>Actinomycetes</taxon>
        <taxon>Micromonosporales</taxon>
        <taxon>Micromonosporaceae</taxon>
        <taxon>Plantactinospora</taxon>
    </lineage>
</organism>
<dbReference type="SUPFAM" id="SSF47336">
    <property type="entry name" value="ACP-like"/>
    <property type="match status" value="1"/>
</dbReference>
<evidence type="ECO:0000313" key="3">
    <source>
        <dbReference type="Proteomes" id="UP001596203"/>
    </source>
</evidence>
<comment type="caution">
    <text evidence="2">The sequence shown here is derived from an EMBL/GenBank/DDBJ whole genome shotgun (WGS) entry which is preliminary data.</text>
</comment>
<dbReference type="EMBL" id="JBHSPR010000053">
    <property type="protein sequence ID" value="MFC6021708.1"/>
    <property type="molecule type" value="Genomic_DNA"/>
</dbReference>
<gene>
    <name evidence="2" type="ORF">ACFP2T_36780</name>
</gene>
<dbReference type="Proteomes" id="UP001596203">
    <property type="component" value="Unassembled WGS sequence"/>
</dbReference>
<sequence>MGIRQVSSDDITRQILEFLSAATGGMALAEDQDYIAEGLVNSIQAVELVTRVEQRFGIEVEVEDLDIDNFRTAGRIAAFVRRKRAAVSPDARDG</sequence>